<feature type="non-terminal residue" evidence="1">
    <location>
        <position position="293"/>
    </location>
</feature>
<organism evidence="1 2">
    <name type="scientific">Prorocentrum cordatum</name>
    <dbReference type="NCBI Taxonomy" id="2364126"/>
    <lineage>
        <taxon>Eukaryota</taxon>
        <taxon>Sar</taxon>
        <taxon>Alveolata</taxon>
        <taxon>Dinophyceae</taxon>
        <taxon>Prorocentrales</taxon>
        <taxon>Prorocentraceae</taxon>
        <taxon>Prorocentrum</taxon>
    </lineage>
</organism>
<keyword evidence="2" id="KW-1185">Reference proteome</keyword>
<gene>
    <name evidence="1" type="ORF">PCOR1329_LOCUS18283</name>
</gene>
<protein>
    <submittedName>
        <fullName evidence="1">Uncharacterized protein</fullName>
    </submittedName>
</protein>
<reference evidence="1" key="1">
    <citation type="submission" date="2023-10" db="EMBL/GenBank/DDBJ databases">
        <authorList>
            <person name="Chen Y."/>
            <person name="Shah S."/>
            <person name="Dougan E. K."/>
            <person name="Thang M."/>
            <person name="Chan C."/>
        </authorList>
    </citation>
    <scope>NUCLEOTIDE SEQUENCE [LARGE SCALE GENOMIC DNA]</scope>
</reference>
<accession>A0ABN9RE13</accession>
<dbReference type="Proteomes" id="UP001189429">
    <property type="component" value="Unassembled WGS sequence"/>
</dbReference>
<name>A0ABN9RE13_9DINO</name>
<proteinExistence type="predicted"/>
<evidence type="ECO:0000313" key="2">
    <source>
        <dbReference type="Proteomes" id="UP001189429"/>
    </source>
</evidence>
<sequence>VSVHVYCCTCWYCPVAKVLPLVRSMRTSCSSICSSCSCFPLVSTFSSRSSAMSRPVPLPSQSVPPFAEVCEGSRCRRVGGFCLGDRDEDDSSSEPERERQHYPIEPDIQQLCLQFGIDAELTQKLNDIMIEDRQKTWEQDMDKLLEVLKGAHTPRALLAIKLKDMEKGVFVGKAKCGEAVRQMARKHRLDKGAATKLEDAMSIREAMGKDVDKDLQLLDEHLAASNKPSALISMKLESLRKGFHVGHCIYSRETLAGNQAHARDLLMQLARGLIAGGKKHTDTTNRRFPGKYG</sequence>
<dbReference type="EMBL" id="CAUYUJ010005739">
    <property type="protein sequence ID" value="CAK0814768.1"/>
    <property type="molecule type" value="Genomic_DNA"/>
</dbReference>
<evidence type="ECO:0000313" key="1">
    <source>
        <dbReference type="EMBL" id="CAK0814768.1"/>
    </source>
</evidence>
<feature type="non-terminal residue" evidence="1">
    <location>
        <position position="1"/>
    </location>
</feature>
<comment type="caution">
    <text evidence="1">The sequence shown here is derived from an EMBL/GenBank/DDBJ whole genome shotgun (WGS) entry which is preliminary data.</text>
</comment>